<keyword evidence="2" id="KW-0229">DNA integration</keyword>
<evidence type="ECO:0000256" key="3">
    <source>
        <dbReference type="ARBA" id="ARBA00023125"/>
    </source>
</evidence>
<dbReference type="GO" id="GO:0015074">
    <property type="term" value="P:DNA integration"/>
    <property type="evidence" value="ECO:0007669"/>
    <property type="project" value="UniProtKB-KW"/>
</dbReference>
<dbReference type="EMBL" id="BMYD01000001">
    <property type="protein sequence ID" value="GHA77476.1"/>
    <property type="molecule type" value="Genomic_DNA"/>
</dbReference>
<gene>
    <name evidence="7" type="ORF">GCM10007067_13630</name>
</gene>
<keyword evidence="3" id="KW-0238">DNA-binding</keyword>
<dbReference type="InterPro" id="IPR011946">
    <property type="entry name" value="Integrase_integron-type"/>
</dbReference>
<dbReference type="NCBIfam" id="TIGR02249">
    <property type="entry name" value="integrase_gron"/>
    <property type="match status" value="1"/>
</dbReference>
<dbReference type="Gene3D" id="1.10.150.130">
    <property type="match status" value="1"/>
</dbReference>
<reference evidence="7" key="1">
    <citation type="journal article" date="2014" name="Int. J. Syst. Evol. Microbiol.">
        <title>Complete genome sequence of Corynebacterium casei LMG S-19264T (=DSM 44701T), isolated from a smear-ripened cheese.</title>
        <authorList>
            <consortium name="US DOE Joint Genome Institute (JGI-PGF)"/>
            <person name="Walter F."/>
            <person name="Albersmeier A."/>
            <person name="Kalinowski J."/>
            <person name="Ruckert C."/>
        </authorList>
    </citation>
    <scope>NUCLEOTIDE SEQUENCE</scope>
    <source>
        <strain evidence="7">KCTC 23077</strain>
    </source>
</reference>
<reference evidence="7" key="2">
    <citation type="submission" date="2020-09" db="EMBL/GenBank/DDBJ databases">
        <authorList>
            <person name="Sun Q."/>
            <person name="Kim S."/>
        </authorList>
    </citation>
    <scope>NUCLEOTIDE SEQUENCE</scope>
    <source>
        <strain evidence="7">KCTC 23077</strain>
    </source>
</reference>
<dbReference type="AlphaFoldDB" id="A0A918W8F3"/>
<feature type="compositionally biased region" description="Basic and acidic residues" evidence="5">
    <location>
        <begin position="52"/>
        <end position="64"/>
    </location>
</feature>
<dbReference type="Pfam" id="PF13495">
    <property type="entry name" value="Phage_int_SAM_4"/>
    <property type="match status" value="1"/>
</dbReference>
<evidence type="ECO:0000256" key="5">
    <source>
        <dbReference type="SAM" id="MobiDB-lite"/>
    </source>
</evidence>
<proteinExistence type="inferred from homology"/>
<dbReference type="InterPro" id="IPR011010">
    <property type="entry name" value="DNA_brk_join_enz"/>
</dbReference>
<dbReference type="GO" id="GO:0006310">
    <property type="term" value="P:DNA recombination"/>
    <property type="evidence" value="ECO:0007669"/>
    <property type="project" value="UniProtKB-KW"/>
</dbReference>
<name>A0A918W8F3_9GAMM</name>
<dbReference type="InterPro" id="IPR004107">
    <property type="entry name" value="Integrase_SAM-like_N"/>
</dbReference>
<dbReference type="PANTHER" id="PTHR30349:SF64">
    <property type="entry name" value="PROPHAGE INTEGRASE INTD-RELATED"/>
    <property type="match status" value="1"/>
</dbReference>
<comment type="similarity">
    <text evidence="1">Belongs to the 'phage' integrase family.</text>
</comment>
<dbReference type="InterPro" id="IPR002104">
    <property type="entry name" value="Integrase_catalytic"/>
</dbReference>
<dbReference type="InterPro" id="IPR013762">
    <property type="entry name" value="Integrase-like_cat_sf"/>
</dbReference>
<dbReference type="Pfam" id="PF00589">
    <property type="entry name" value="Phage_integrase"/>
    <property type="match status" value="1"/>
</dbReference>
<dbReference type="Proteomes" id="UP000646426">
    <property type="component" value="Unassembled WGS sequence"/>
</dbReference>
<dbReference type="InterPro" id="IPR050090">
    <property type="entry name" value="Tyrosine_recombinase_XerCD"/>
</dbReference>
<dbReference type="Gene3D" id="1.10.443.10">
    <property type="entry name" value="Intergrase catalytic core"/>
    <property type="match status" value="1"/>
</dbReference>
<dbReference type="SUPFAM" id="SSF56349">
    <property type="entry name" value="DNA breaking-rejoining enzymes"/>
    <property type="match status" value="1"/>
</dbReference>
<keyword evidence="4" id="KW-0233">DNA recombination</keyword>
<feature type="domain" description="Tyr recombinase" evidence="6">
    <location>
        <begin position="203"/>
        <end position="416"/>
    </location>
</feature>
<dbReference type="InterPro" id="IPR010998">
    <property type="entry name" value="Integrase_recombinase_N"/>
</dbReference>
<sequence>MSYVLRNGVCLRLVVQEERDESAYSSVGPAGLDPLTKTPELRSVPRAATAMGHRDAKAPVEADGRQGPTVTRARGMPGGGTPGRGSPSGRPASADPASRAPPRGVGLLDEVRRRVRVRHFSIRTEQAYVAWIKRFVLANGRRHPRELGAPEVERFLTTLATEGQVSAGTQTQALSALLFLYRDVLRMELPWMENVVRAKRSQRVPTVLSVSEVNRLLAVMDGRPWLLASLLYGTGMRLLECLRLRIKDIDFARHELTIRNGKGGKDRRTVLPRALLEPLQREIERARVLHAADLADGFGQVWLPHALARKYTNAGTDFAWQYVFPAVKRSVDPHAGIERRHHFDPDMLSRALKRARTAAGIVKPLSAHTLRHSFATHMLEAGYDIRTVQDLLGHRDVKTTQIYTHVLDRGAGGVLSPLDRI</sequence>
<evidence type="ECO:0000256" key="2">
    <source>
        <dbReference type="ARBA" id="ARBA00022908"/>
    </source>
</evidence>
<evidence type="ECO:0000313" key="7">
    <source>
        <dbReference type="EMBL" id="GHA77476.1"/>
    </source>
</evidence>
<evidence type="ECO:0000259" key="6">
    <source>
        <dbReference type="PROSITE" id="PS51898"/>
    </source>
</evidence>
<feature type="compositionally biased region" description="Low complexity" evidence="5">
    <location>
        <begin position="84"/>
        <end position="104"/>
    </location>
</feature>
<dbReference type="GO" id="GO:0003677">
    <property type="term" value="F:DNA binding"/>
    <property type="evidence" value="ECO:0007669"/>
    <property type="project" value="UniProtKB-KW"/>
</dbReference>
<evidence type="ECO:0000256" key="4">
    <source>
        <dbReference type="ARBA" id="ARBA00023172"/>
    </source>
</evidence>
<feature type="region of interest" description="Disordered" evidence="5">
    <location>
        <begin position="20"/>
        <end position="105"/>
    </location>
</feature>
<dbReference type="PANTHER" id="PTHR30349">
    <property type="entry name" value="PHAGE INTEGRASE-RELATED"/>
    <property type="match status" value="1"/>
</dbReference>
<accession>A0A918W8F3</accession>
<organism evidence="7 8">
    <name type="scientific">Cognatilysobacter bugurensis</name>
    <dbReference type="NCBI Taxonomy" id="543356"/>
    <lineage>
        <taxon>Bacteria</taxon>
        <taxon>Pseudomonadati</taxon>
        <taxon>Pseudomonadota</taxon>
        <taxon>Gammaproteobacteria</taxon>
        <taxon>Lysobacterales</taxon>
        <taxon>Lysobacteraceae</taxon>
        <taxon>Cognatilysobacter</taxon>
    </lineage>
</organism>
<dbReference type="CDD" id="cd01193">
    <property type="entry name" value="INT_IntI_C"/>
    <property type="match status" value="1"/>
</dbReference>
<protein>
    <recommendedName>
        <fullName evidence="6">Tyr recombinase domain-containing protein</fullName>
    </recommendedName>
</protein>
<evidence type="ECO:0000313" key="8">
    <source>
        <dbReference type="Proteomes" id="UP000646426"/>
    </source>
</evidence>
<dbReference type="PROSITE" id="PS51898">
    <property type="entry name" value="TYR_RECOMBINASE"/>
    <property type="match status" value="1"/>
</dbReference>
<comment type="caution">
    <text evidence="7">The sequence shown here is derived from an EMBL/GenBank/DDBJ whole genome shotgun (WGS) entry which is preliminary data.</text>
</comment>
<evidence type="ECO:0000256" key="1">
    <source>
        <dbReference type="ARBA" id="ARBA00008857"/>
    </source>
</evidence>
<keyword evidence="8" id="KW-1185">Reference proteome</keyword>